<feature type="coiled-coil region" evidence="1">
    <location>
        <begin position="89"/>
        <end position="116"/>
    </location>
</feature>
<dbReference type="RefSeq" id="WP_345389489.1">
    <property type="nucleotide sequence ID" value="NZ_BAABLA010000002.1"/>
</dbReference>
<evidence type="ECO:0000256" key="1">
    <source>
        <dbReference type="SAM" id="Coils"/>
    </source>
</evidence>
<comment type="caution">
    <text evidence="2">The sequence shown here is derived from an EMBL/GenBank/DDBJ whole genome shotgun (WGS) entry which is preliminary data.</text>
</comment>
<keyword evidence="1" id="KW-0175">Coiled coil</keyword>
<evidence type="ECO:0008006" key="4">
    <source>
        <dbReference type="Google" id="ProtNLM"/>
    </source>
</evidence>
<reference evidence="3" key="1">
    <citation type="journal article" date="2019" name="Int. J. Syst. Evol. Microbiol.">
        <title>The Global Catalogue of Microorganisms (GCM) 10K type strain sequencing project: providing services to taxonomists for standard genome sequencing and annotation.</title>
        <authorList>
            <consortium name="The Broad Institute Genomics Platform"/>
            <consortium name="The Broad Institute Genome Sequencing Center for Infectious Disease"/>
            <person name="Wu L."/>
            <person name="Ma J."/>
        </authorList>
    </citation>
    <scope>NUCLEOTIDE SEQUENCE [LARGE SCALE GENOMIC DNA]</scope>
    <source>
        <strain evidence="3">KCTC 32255</strain>
    </source>
</reference>
<accession>A0ABW2C685</accession>
<evidence type="ECO:0000313" key="2">
    <source>
        <dbReference type="EMBL" id="MFC6870217.1"/>
    </source>
</evidence>
<protein>
    <recommendedName>
        <fullName evidence="4">Excreted virulence factor EspC, type VII ESX diderm</fullName>
    </recommendedName>
</protein>
<gene>
    <name evidence="2" type="ORF">ACFQGD_24065</name>
</gene>
<keyword evidence="3" id="KW-1185">Reference proteome</keyword>
<name>A0ABW2C685_9PSEU</name>
<dbReference type="EMBL" id="JBHSXX010000001">
    <property type="protein sequence ID" value="MFC6870217.1"/>
    <property type="molecule type" value="Genomic_DNA"/>
</dbReference>
<organism evidence="2 3">
    <name type="scientific">Haloechinothrix salitolerans</name>
    <dbReference type="NCBI Taxonomy" id="926830"/>
    <lineage>
        <taxon>Bacteria</taxon>
        <taxon>Bacillati</taxon>
        <taxon>Actinomycetota</taxon>
        <taxon>Actinomycetes</taxon>
        <taxon>Pseudonocardiales</taxon>
        <taxon>Pseudonocardiaceae</taxon>
        <taxon>Haloechinothrix</taxon>
    </lineage>
</organism>
<dbReference type="Proteomes" id="UP001596337">
    <property type="component" value="Unassembled WGS sequence"/>
</dbReference>
<sequence length="142" mass="15252">MTSRRVRPGPGELLDTAGHSIARAVRQLLSATPAAGGVTHEQLRDIGWQLVQLTGTMSEFATTTALRLDEHSRTRLLRAAEGGDPTESLTTAARELAELRQALEAAESAAREYYDAMSRLVVATDPTLTEASATDSPYGDEQ</sequence>
<evidence type="ECO:0000313" key="3">
    <source>
        <dbReference type="Proteomes" id="UP001596337"/>
    </source>
</evidence>
<proteinExistence type="predicted"/>